<sequence>MVLLAAALAAVAAACSSPPADELPVPELLAQTPTESPLDAAWTRIYGANGVDPLDSERDFLDQQTITETYVAECMGEQGFEYIPFVPAREAEVPTGSHEPPDAAETLEQARLTGYGIVEDSRAAAEQVVGERPNDVLRAALSSSERAAYDLVLDGFERDVDDQLVFDESGNTVTLPGAGETCRERANDHLNEVRPPTPSALSSDPVYIELTEASGEVTDRMSGDRRMTDLNGEWSTCMADAGYSGLVEPFEAWALASEAWSAWMNENAAPDGTLPLDDPEVARLEQREITIAVDDATCQLSTTYSDRFTAIRYAYEQQVVDLYADDFIYLEQAWARGTDG</sequence>
<dbReference type="EMBL" id="RHPJ01000002">
    <property type="protein sequence ID" value="TGO05281.1"/>
    <property type="molecule type" value="Genomic_DNA"/>
</dbReference>
<dbReference type="AlphaFoldDB" id="A0A4Z1E6R7"/>
<accession>A0A4Z1E6R7</accession>
<evidence type="ECO:0000313" key="2">
    <source>
        <dbReference type="EMBL" id="TGO05281.1"/>
    </source>
</evidence>
<organism evidence="2 3">
    <name type="scientific">Serinibacter arcticus</name>
    <dbReference type="NCBI Taxonomy" id="1655435"/>
    <lineage>
        <taxon>Bacteria</taxon>
        <taxon>Bacillati</taxon>
        <taxon>Actinomycetota</taxon>
        <taxon>Actinomycetes</taxon>
        <taxon>Micrococcales</taxon>
        <taxon>Beutenbergiaceae</taxon>
        <taxon>Serinibacter</taxon>
    </lineage>
</organism>
<evidence type="ECO:0000256" key="1">
    <source>
        <dbReference type="SAM" id="SignalP"/>
    </source>
</evidence>
<gene>
    <name evidence="2" type="ORF">SERN_1285</name>
</gene>
<evidence type="ECO:0008006" key="4">
    <source>
        <dbReference type="Google" id="ProtNLM"/>
    </source>
</evidence>
<comment type="caution">
    <text evidence="2">The sequence shown here is derived from an EMBL/GenBank/DDBJ whole genome shotgun (WGS) entry which is preliminary data.</text>
</comment>
<name>A0A4Z1E6R7_9MICO</name>
<keyword evidence="3" id="KW-1185">Reference proteome</keyword>
<evidence type="ECO:0000313" key="3">
    <source>
        <dbReference type="Proteomes" id="UP000297318"/>
    </source>
</evidence>
<keyword evidence="1" id="KW-0732">Signal</keyword>
<reference evidence="2 3" key="1">
    <citation type="submission" date="2018-11" db="EMBL/GenBank/DDBJ databases">
        <title>Complete genome sequencing of the Actinobacteria Serinibacter sp. K3-2.</title>
        <authorList>
            <person name="Rakitin A.L."/>
            <person name="Beletsky A.V."/>
            <person name="Mardanov A.V."/>
            <person name="Ravin N.V."/>
            <person name="Gromova A.S."/>
            <person name="Filippova S.N."/>
            <person name="Gal'Chenko V.F."/>
        </authorList>
    </citation>
    <scope>NUCLEOTIDE SEQUENCE [LARGE SCALE GENOMIC DNA]</scope>
    <source>
        <strain evidence="2 3">K3-2</strain>
    </source>
</reference>
<feature type="chain" id="PRO_5039255168" description="Lipoprotein" evidence="1">
    <location>
        <begin position="21"/>
        <end position="340"/>
    </location>
</feature>
<proteinExistence type="predicted"/>
<dbReference type="Proteomes" id="UP000297318">
    <property type="component" value="Unassembled WGS sequence"/>
</dbReference>
<feature type="signal peptide" evidence="1">
    <location>
        <begin position="1"/>
        <end position="20"/>
    </location>
</feature>
<protein>
    <recommendedName>
        <fullName evidence="4">Lipoprotein</fullName>
    </recommendedName>
</protein>